<dbReference type="EMBL" id="KV429033">
    <property type="protein sequence ID" value="KZT74573.1"/>
    <property type="molecule type" value="Genomic_DNA"/>
</dbReference>
<dbReference type="SUPFAM" id="SSF81383">
    <property type="entry name" value="F-box domain"/>
    <property type="match status" value="1"/>
</dbReference>
<dbReference type="SMART" id="SM00256">
    <property type="entry name" value="FBOX"/>
    <property type="match status" value="1"/>
</dbReference>
<dbReference type="Gene3D" id="1.20.1280.50">
    <property type="match status" value="1"/>
</dbReference>
<name>A0A165U937_9APHY</name>
<proteinExistence type="predicted"/>
<keyword evidence="4" id="KW-1185">Reference proteome</keyword>
<dbReference type="InterPro" id="IPR001810">
    <property type="entry name" value="F-box_dom"/>
</dbReference>
<dbReference type="OrthoDB" id="2322499at2759"/>
<evidence type="ECO:0000256" key="1">
    <source>
        <dbReference type="SAM" id="MobiDB-lite"/>
    </source>
</evidence>
<sequence length="643" mass="73291">MPPKKVKRSAGSSDVKGGGNAGSKAQVKGHGKTSRGRLQGGLKDMLEMPIEIIQEILQYLHPRDLLRLSWVSKSFNTFLMRKSSAYIWKQSLKKVHNLPPCPEQLIEPAWVTLVFSSHCASCGASTTSEPYWEFYARFCKRCGDAKLIIDLEWGASRHSELIRDEIPANMFNMSSRSGDEFYLKSEVEEVAEAYKKLLEAGDEEELVKLIGRRILHVKKTEKHALLCARWADSQARMRDAEQREQLRAERLQDIISRLRTLGWGAELSYLKRKGYETLLEHRQVRMPKKLTDHAWENMRDGVVDIMRKVRNAHPNLRFHMMLQKRLDALQDALKEFVMCPEAQAAGLTMGDIALMQEVRDIMCSPAGVRIEKGNLTALRDQMGTMAERWRASTHDDLRSLLAADSVGKQPTGSDLPNNVDPLELAVTMFRCKLHLSRGEVFYPNVLQHHCLRNHWPKLPPSDIYGNYIINNISWWSLSPTFGPCAFSAKDCLVVHKPSKKALELIELCGKDPKTVTAKEMDAMGVRFVQDNGDIMTWRAAVIRQDTYEWCRSSWRLATPEEVAQARGLEEKSCRKEKWTCTICPPRSKYFPSLDAASKHLESTHDVKDRGTQREHLVLYADSPVACGVFTISRQRRSANTKTR</sequence>
<evidence type="ECO:0000313" key="4">
    <source>
        <dbReference type="Proteomes" id="UP000076727"/>
    </source>
</evidence>
<organism evidence="3 4">
    <name type="scientific">Daedalea quercina L-15889</name>
    <dbReference type="NCBI Taxonomy" id="1314783"/>
    <lineage>
        <taxon>Eukaryota</taxon>
        <taxon>Fungi</taxon>
        <taxon>Dikarya</taxon>
        <taxon>Basidiomycota</taxon>
        <taxon>Agaricomycotina</taxon>
        <taxon>Agaricomycetes</taxon>
        <taxon>Polyporales</taxon>
        <taxon>Fomitopsis</taxon>
    </lineage>
</organism>
<dbReference type="PROSITE" id="PS50181">
    <property type="entry name" value="FBOX"/>
    <property type="match status" value="1"/>
</dbReference>
<evidence type="ECO:0000259" key="2">
    <source>
        <dbReference type="PROSITE" id="PS50181"/>
    </source>
</evidence>
<dbReference type="InterPro" id="IPR036047">
    <property type="entry name" value="F-box-like_dom_sf"/>
</dbReference>
<evidence type="ECO:0000313" key="3">
    <source>
        <dbReference type="EMBL" id="KZT74573.1"/>
    </source>
</evidence>
<protein>
    <recommendedName>
        <fullName evidence="2">F-box domain-containing protein</fullName>
    </recommendedName>
</protein>
<dbReference type="CDD" id="cd09917">
    <property type="entry name" value="F-box_SF"/>
    <property type="match status" value="1"/>
</dbReference>
<dbReference type="Pfam" id="PF12937">
    <property type="entry name" value="F-box-like"/>
    <property type="match status" value="1"/>
</dbReference>
<feature type="region of interest" description="Disordered" evidence="1">
    <location>
        <begin position="1"/>
        <end position="38"/>
    </location>
</feature>
<feature type="domain" description="F-box" evidence="2">
    <location>
        <begin position="42"/>
        <end position="91"/>
    </location>
</feature>
<dbReference type="AlphaFoldDB" id="A0A165U937"/>
<gene>
    <name evidence="3" type="ORF">DAEQUDRAFT_807678</name>
</gene>
<reference evidence="3 4" key="1">
    <citation type="journal article" date="2016" name="Mol. Biol. Evol.">
        <title>Comparative Genomics of Early-Diverging Mushroom-Forming Fungi Provides Insights into the Origins of Lignocellulose Decay Capabilities.</title>
        <authorList>
            <person name="Nagy L.G."/>
            <person name="Riley R."/>
            <person name="Tritt A."/>
            <person name="Adam C."/>
            <person name="Daum C."/>
            <person name="Floudas D."/>
            <person name="Sun H."/>
            <person name="Yadav J.S."/>
            <person name="Pangilinan J."/>
            <person name="Larsson K.H."/>
            <person name="Matsuura K."/>
            <person name="Barry K."/>
            <person name="Labutti K."/>
            <person name="Kuo R."/>
            <person name="Ohm R.A."/>
            <person name="Bhattacharya S.S."/>
            <person name="Shirouzu T."/>
            <person name="Yoshinaga Y."/>
            <person name="Martin F.M."/>
            <person name="Grigoriev I.V."/>
            <person name="Hibbett D.S."/>
        </authorList>
    </citation>
    <scope>NUCLEOTIDE SEQUENCE [LARGE SCALE GENOMIC DNA]</scope>
    <source>
        <strain evidence="3 4">L-15889</strain>
    </source>
</reference>
<accession>A0A165U937</accession>
<dbReference type="Proteomes" id="UP000076727">
    <property type="component" value="Unassembled WGS sequence"/>
</dbReference>